<dbReference type="EMBL" id="LUKD01000001">
    <property type="protein sequence ID" value="KYG67886.1"/>
    <property type="molecule type" value="Genomic_DNA"/>
</dbReference>
<reference evidence="3 4" key="1">
    <citation type="submission" date="2016-03" db="EMBL/GenBank/DDBJ databases">
        <authorList>
            <person name="Ploux O."/>
        </authorList>
    </citation>
    <scope>NUCLEOTIDE SEQUENCE [LARGE SCALE GENOMIC DNA]</scope>
    <source>
        <strain evidence="3 4">EC13</strain>
    </source>
</reference>
<protein>
    <submittedName>
        <fullName evidence="3">Uncharacterized protein</fullName>
    </submittedName>
</protein>
<feature type="compositionally biased region" description="Low complexity" evidence="1">
    <location>
        <begin position="272"/>
        <end position="291"/>
    </location>
</feature>
<feature type="region of interest" description="Disordered" evidence="1">
    <location>
        <begin position="271"/>
        <end position="291"/>
    </location>
</feature>
<evidence type="ECO:0000313" key="4">
    <source>
        <dbReference type="Proteomes" id="UP000075799"/>
    </source>
</evidence>
<dbReference type="OrthoDB" id="5291084at2"/>
<evidence type="ECO:0000313" key="3">
    <source>
        <dbReference type="EMBL" id="KYG67886.1"/>
    </source>
</evidence>
<dbReference type="AlphaFoldDB" id="A0A161PT14"/>
<keyword evidence="2" id="KW-0732">Signal</keyword>
<dbReference type="Proteomes" id="UP000075799">
    <property type="component" value="Unassembled WGS sequence"/>
</dbReference>
<sequence>MKFLTLLSIVCLSSAAHAFDNPSMLKKYYWGDFNFDGSKIRGNSAGTSFNNAEKWVKSKEGNNQYSMKWGTEDVEGSEVLTVSETLVTNSKEKGKSSLYARTSSFYKDKLRASTICYGYASEGSLANPSKNELKCVTATRRACDRLMDSYFKEADKNSMISTKSGGLKETQKTAEQCAGFLDSYAKMAVAFGNQSSQLEKRQKEVIDQDADRLRAQIKEATGNKLWNITDLNSANSASALDKTAQNFSSSMEGIRALNAALETCASASADFGSPSAQGGSSAAGNAASGNR</sequence>
<evidence type="ECO:0000256" key="2">
    <source>
        <dbReference type="SAM" id="SignalP"/>
    </source>
</evidence>
<accession>A0A161PT14</accession>
<comment type="caution">
    <text evidence="3">The sequence shown here is derived from an EMBL/GenBank/DDBJ whole genome shotgun (WGS) entry which is preliminary data.</text>
</comment>
<feature type="chain" id="PRO_5007824979" evidence="2">
    <location>
        <begin position="19"/>
        <end position="291"/>
    </location>
</feature>
<name>A0A161PT14_BDEBC</name>
<feature type="signal peptide" evidence="2">
    <location>
        <begin position="1"/>
        <end position="18"/>
    </location>
</feature>
<gene>
    <name evidence="3" type="ORF">AZI87_01010</name>
</gene>
<evidence type="ECO:0000256" key="1">
    <source>
        <dbReference type="SAM" id="MobiDB-lite"/>
    </source>
</evidence>
<proteinExistence type="predicted"/>
<organism evidence="3 4">
    <name type="scientific">Bdellovibrio bacteriovorus</name>
    <dbReference type="NCBI Taxonomy" id="959"/>
    <lineage>
        <taxon>Bacteria</taxon>
        <taxon>Pseudomonadati</taxon>
        <taxon>Bdellovibrionota</taxon>
        <taxon>Bdellovibrionia</taxon>
        <taxon>Bdellovibrionales</taxon>
        <taxon>Pseudobdellovibrionaceae</taxon>
        <taxon>Bdellovibrio</taxon>
    </lineage>
</organism>
<dbReference type="RefSeq" id="WP_063204590.1">
    <property type="nucleotide sequence ID" value="NZ_LUKD01000001.1"/>
</dbReference>